<dbReference type="EMBL" id="MIEK01000002">
    <property type="protein sequence ID" value="OEH83875.1"/>
    <property type="molecule type" value="Genomic_DNA"/>
</dbReference>
<evidence type="ECO:0000313" key="3">
    <source>
        <dbReference type="Proteomes" id="UP000095256"/>
    </source>
</evidence>
<dbReference type="RefSeq" id="WP_069697225.1">
    <property type="nucleotide sequence ID" value="NZ_JAGGMA010000009.1"/>
</dbReference>
<sequence length="618" mass="70687">MKIVIIGGGPRGLSALERIVEWARDEHVLQITMFDPYGPGGKIWRETQPLSLMMNTVACQVTLFTDETLSTNGPVAKGPNLYEWAKEYAEDFIEKSPVEQKHCFLLESQNLTPNAHCSRAFYGLYQKWFYAYVQTRMTEQTSVTFFRDTVKAIKKDEEKFQVYTQSVEITADKVIMALGHQENALVGKELELAAYAGEHRLFYSSPKNAADANLEAIKPKAPVIIRGLGLSFFDYLTLLTTGRGGKYEETENGLIYRPSGEEPKIIAGSTRGFPYHPRGENQKEYGVEYQPIFLKMKRLNKLKRKGLLSGELFFGLMKKEVQLVYYNALIDEKYSELDKDLFIKEFVKAKDLEGLLNKYDIFKSDRWDWKLIEEPDRLLTETDSFSKYLEEYLTWILADAKKGNLTGPFSTAVDSLRDLRDEVRFMLDNQLFSKPEDRKWLWKWFTPLNNFLSIGPPLERIAELKALVLAGIVTLVGSQLTIEMQDGYFVSYSKKWPKQKYQAHFLIEARIHGTNNSLSVNPLTQQLIRDGLAGLDNFETEEQQKELSGALSVEPQSNQLINLAGEINEGLFCYGVPTEGIHWLTAAASRPGTNPWTLREADGIAREIFREEKKQEQN</sequence>
<dbReference type="PANTHER" id="PTHR40254">
    <property type="entry name" value="BLR0577 PROTEIN"/>
    <property type="match status" value="1"/>
</dbReference>
<dbReference type="Pfam" id="PF13454">
    <property type="entry name" value="NAD_binding_9"/>
    <property type="match status" value="1"/>
</dbReference>
<dbReference type="SUPFAM" id="SSF51905">
    <property type="entry name" value="FAD/NAD(P)-binding domain"/>
    <property type="match status" value="1"/>
</dbReference>
<dbReference type="InterPro" id="IPR052189">
    <property type="entry name" value="L-asp_N-monooxygenase_NS-form"/>
</dbReference>
<gene>
    <name evidence="2" type="ORF">BCR26_07705</name>
</gene>
<dbReference type="InterPro" id="IPR038732">
    <property type="entry name" value="HpyO/CreE_NAD-binding"/>
</dbReference>
<protein>
    <submittedName>
        <fullName evidence="2">Oxidoreductase</fullName>
    </submittedName>
</protein>
<dbReference type="Proteomes" id="UP000095256">
    <property type="component" value="Unassembled WGS sequence"/>
</dbReference>
<dbReference type="STRING" id="762845.BCR26_07705"/>
<proteinExistence type="predicted"/>
<evidence type="ECO:0000313" key="2">
    <source>
        <dbReference type="EMBL" id="OEH83875.1"/>
    </source>
</evidence>
<dbReference type="AlphaFoldDB" id="A0A1E5L1A3"/>
<organism evidence="2 3">
    <name type="scientific">Enterococcus rivorum</name>
    <dbReference type="NCBI Taxonomy" id="762845"/>
    <lineage>
        <taxon>Bacteria</taxon>
        <taxon>Bacillati</taxon>
        <taxon>Bacillota</taxon>
        <taxon>Bacilli</taxon>
        <taxon>Lactobacillales</taxon>
        <taxon>Enterococcaceae</taxon>
        <taxon>Enterococcus</taxon>
    </lineage>
</organism>
<reference evidence="2 3" key="1">
    <citation type="submission" date="2016-09" db="EMBL/GenBank/DDBJ databases">
        <authorList>
            <person name="Capua I."/>
            <person name="De Benedictis P."/>
            <person name="Joannis T."/>
            <person name="Lombin L.H."/>
            <person name="Cattoli G."/>
        </authorList>
    </citation>
    <scope>NUCLEOTIDE SEQUENCE [LARGE SCALE GENOMIC DNA]</scope>
    <source>
        <strain evidence="2 3">LMG 25899</strain>
    </source>
</reference>
<comment type="caution">
    <text evidence="2">The sequence shown here is derived from an EMBL/GenBank/DDBJ whole genome shotgun (WGS) entry which is preliminary data.</text>
</comment>
<keyword evidence="3" id="KW-1185">Reference proteome</keyword>
<feature type="domain" description="FAD-dependent urate hydroxylase HpyO/Asp monooxygenase CreE-like FAD/NAD(P)-binding" evidence="1">
    <location>
        <begin position="4"/>
        <end position="181"/>
    </location>
</feature>
<accession>A0A1E5L1A3</accession>
<name>A0A1E5L1A3_9ENTE</name>
<dbReference type="PANTHER" id="PTHR40254:SF1">
    <property type="entry name" value="BLR0577 PROTEIN"/>
    <property type="match status" value="1"/>
</dbReference>
<dbReference type="InterPro" id="IPR036188">
    <property type="entry name" value="FAD/NAD-bd_sf"/>
</dbReference>
<dbReference type="OrthoDB" id="6309046at2"/>
<evidence type="ECO:0000259" key="1">
    <source>
        <dbReference type="Pfam" id="PF13454"/>
    </source>
</evidence>